<keyword evidence="5" id="KW-0777">Teichoic acid biosynthesis</keyword>
<evidence type="ECO:0000256" key="4">
    <source>
        <dbReference type="ARBA" id="ARBA00022679"/>
    </source>
</evidence>
<evidence type="ECO:0000256" key="6">
    <source>
        <dbReference type="ARBA" id="ARBA00023136"/>
    </source>
</evidence>
<dbReference type="Gene3D" id="3.40.50.12580">
    <property type="match status" value="1"/>
</dbReference>
<dbReference type="GO" id="GO:0019350">
    <property type="term" value="P:teichoic acid biosynthetic process"/>
    <property type="evidence" value="ECO:0007669"/>
    <property type="project" value="UniProtKB-KW"/>
</dbReference>
<evidence type="ECO:0008006" key="9">
    <source>
        <dbReference type="Google" id="ProtNLM"/>
    </source>
</evidence>
<organism evidence="7 8">
    <name type="scientific">Lentibacillus kapialis</name>
    <dbReference type="NCBI Taxonomy" id="340214"/>
    <lineage>
        <taxon>Bacteria</taxon>
        <taxon>Bacillati</taxon>
        <taxon>Bacillota</taxon>
        <taxon>Bacilli</taxon>
        <taxon>Bacillales</taxon>
        <taxon>Bacillaceae</taxon>
        <taxon>Lentibacillus</taxon>
    </lineage>
</organism>
<keyword evidence="6" id="KW-0472">Membrane</keyword>
<dbReference type="InterPro" id="IPR043148">
    <property type="entry name" value="TagF_C"/>
</dbReference>
<evidence type="ECO:0000256" key="1">
    <source>
        <dbReference type="ARBA" id="ARBA00004202"/>
    </source>
</evidence>
<comment type="caution">
    <text evidence="7">The sequence shown here is derived from an EMBL/GenBank/DDBJ whole genome shotgun (WGS) entry which is preliminary data.</text>
</comment>
<name>A0A917UZN4_9BACI</name>
<dbReference type="PANTHER" id="PTHR37316">
    <property type="entry name" value="TEICHOIC ACID GLYCEROL-PHOSPHATE PRIMASE"/>
    <property type="match status" value="1"/>
</dbReference>
<keyword evidence="3" id="KW-1003">Cell membrane</keyword>
<comment type="similarity">
    <text evidence="2">Belongs to the CDP-glycerol glycerophosphotransferase family.</text>
</comment>
<accession>A0A917UZN4</accession>
<dbReference type="GO" id="GO:0047355">
    <property type="term" value="F:CDP-glycerol glycerophosphotransferase activity"/>
    <property type="evidence" value="ECO:0007669"/>
    <property type="project" value="InterPro"/>
</dbReference>
<evidence type="ECO:0000256" key="2">
    <source>
        <dbReference type="ARBA" id="ARBA00010488"/>
    </source>
</evidence>
<dbReference type="InterPro" id="IPR043149">
    <property type="entry name" value="TagF_N"/>
</dbReference>
<evidence type="ECO:0000313" key="8">
    <source>
        <dbReference type="Proteomes" id="UP000658382"/>
    </source>
</evidence>
<sequence length="395" mass="45937">MVRELAITLYLSVFRAVFIIFKQLPQKTKTTFVASFGENVLYTVKELEKQTNEEVVILKTSHCKTDFGSARLTLNFKASNLADWIRSVYHLATCEKVFVDNYFGFLAATAFKSNVQCIQLWHAAGAIKQFGLKDPVIQGRTLRAYQRFKKVYRQFDKVVVGSERMSSIFRESFNLSDNRILRTGIPRTDFFFDEVAKKNVQKTLVEEYPVINEKKVILYAPTYRDGSLNSAELELNINKMYQELKDKYVLFLRLHPAVNGEFQNKYPGFVVNVSSYHNMNHLLIVTDLLITDYSSIPFEFSLLDKPMAFFAYDLDQYTLDKGFWKAYEDLVPGPIAKNTPDLIDIIENETYDMDRIRSFAFRWNEYSQGRSSEQLIKAIYTEEKHYEVVNESVKS</sequence>
<reference evidence="7" key="1">
    <citation type="journal article" date="2014" name="Int. J. Syst. Evol. Microbiol.">
        <title>Complete genome sequence of Corynebacterium casei LMG S-19264T (=DSM 44701T), isolated from a smear-ripened cheese.</title>
        <authorList>
            <consortium name="US DOE Joint Genome Institute (JGI-PGF)"/>
            <person name="Walter F."/>
            <person name="Albersmeier A."/>
            <person name="Kalinowski J."/>
            <person name="Ruckert C."/>
        </authorList>
    </citation>
    <scope>NUCLEOTIDE SEQUENCE</scope>
    <source>
        <strain evidence="7">JCM 12580</strain>
    </source>
</reference>
<evidence type="ECO:0000313" key="7">
    <source>
        <dbReference type="EMBL" id="GGK01641.1"/>
    </source>
</evidence>
<comment type="subcellular location">
    <subcellularLocation>
        <location evidence="1">Cell membrane</location>
        <topology evidence="1">Peripheral membrane protein</topology>
    </subcellularLocation>
</comment>
<protein>
    <recommendedName>
        <fullName evidence="9">CDP-glycerol glycerophosphotransferase family protein</fullName>
    </recommendedName>
</protein>
<reference evidence="7" key="2">
    <citation type="submission" date="2020-09" db="EMBL/GenBank/DDBJ databases">
        <authorList>
            <person name="Sun Q."/>
            <person name="Ohkuma M."/>
        </authorList>
    </citation>
    <scope>NUCLEOTIDE SEQUENCE</scope>
    <source>
        <strain evidence="7">JCM 12580</strain>
    </source>
</reference>
<evidence type="ECO:0000256" key="3">
    <source>
        <dbReference type="ARBA" id="ARBA00022475"/>
    </source>
</evidence>
<keyword evidence="8" id="KW-1185">Reference proteome</keyword>
<dbReference type="InterPro" id="IPR007554">
    <property type="entry name" value="Glycerophosphate_synth"/>
</dbReference>
<evidence type="ECO:0000256" key="5">
    <source>
        <dbReference type="ARBA" id="ARBA00022944"/>
    </source>
</evidence>
<dbReference type="Pfam" id="PF04464">
    <property type="entry name" value="Glyphos_transf"/>
    <property type="match status" value="1"/>
</dbReference>
<dbReference type="GO" id="GO:0005886">
    <property type="term" value="C:plasma membrane"/>
    <property type="evidence" value="ECO:0007669"/>
    <property type="project" value="UniProtKB-SubCell"/>
</dbReference>
<dbReference type="AlphaFoldDB" id="A0A917UZN4"/>
<dbReference type="SUPFAM" id="SSF53756">
    <property type="entry name" value="UDP-Glycosyltransferase/glycogen phosphorylase"/>
    <property type="match status" value="1"/>
</dbReference>
<dbReference type="PANTHER" id="PTHR37316:SF1">
    <property type="entry name" value="TEICHOIC ACID GLYCEROL-PHOSPHATE PRIMASE"/>
    <property type="match status" value="1"/>
</dbReference>
<dbReference type="Proteomes" id="UP000658382">
    <property type="component" value="Unassembled WGS sequence"/>
</dbReference>
<keyword evidence="4" id="KW-0808">Transferase</keyword>
<dbReference type="Gene3D" id="3.40.50.11820">
    <property type="match status" value="1"/>
</dbReference>
<gene>
    <name evidence="7" type="primary">tagB</name>
    <name evidence="7" type="ORF">GCM10007063_24940</name>
</gene>
<proteinExistence type="inferred from homology"/>
<dbReference type="InterPro" id="IPR051612">
    <property type="entry name" value="Teichoic_Acid_Biosynth"/>
</dbReference>
<dbReference type="EMBL" id="BMNQ01000041">
    <property type="protein sequence ID" value="GGK01641.1"/>
    <property type="molecule type" value="Genomic_DNA"/>
</dbReference>